<dbReference type="STRING" id="2711.A0A067FWR2"/>
<dbReference type="AlphaFoldDB" id="A0A067FWR2"/>
<keyword evidence="2" id="KW-1185">Reference proteome</keyword>
<sequence>MEDAKSRFKRICVFCGSSSGKKATYQEAAVELGKELVERKLDLVYGGGSVGLMGLVSQAVHDGGRHVLG</sequence>
<dbReference type="SUPFAM" id="SSF102405">
    <property type="entry name" value="MCP/YpsA-like"/>
    <property type="match status" value="1"/>
</dbReference>
<accession>A0A067FWR2</accession>
<organism evidence="1 2">
    <name type="scientific">Citrus sinensis</name>
    <name type="common">Sweet orange</name>
    <name type="synonym">Citrus aurantium var. sinensis</name>
    <dbReference type="NCBI Taxonomy" id="2711"/>
    <lineage>
        <taxon>Eukaryota</taxon>
        <taxon>Viridiplantae</taxon>
        <taxon>Streptophyta</taxon>
        <taxon>Embryophyta</taxon>
        <taxon>Tracheophyta</taxon>
        <taxon>Spermatophyta</taxon>
        <taxon>Magnoliopsida</taxon>
        <taxon>eudicotyledons</taxon>
        <taxon>Gunneridae</taxon>
        <taxon>Pentapetalae</taxon>
        <taxon>rosids</taxon>
        <taxon>malvids</taxon>
        <taxon>Sapindales</taxon>
        <taxon>Rutaceae</taxon>
        <taxon>Aurantioideae</taxon>
        <taxon>Citrus</taxon>
    </lineage>
</organism>
<dbReference type="PANTHER" id="PTHR31223">
    <property type="entry name" value="LOG FAMILY PROTEIN YJL055W"/>
    <property type="match status" value="1"/>
</dbReference>
<evidence type="ECO:0008006" key="3">
    <source>
        <dbReference type="Google" id="ProtNLM"/>
    </source>
</evidence>
<dbReference type="PANTHER" id="PTHR31223:SF70">
    <property type="entry name" value="LOG FAMILY PROTEIN YJL055W"/>
    <property type="match status" value="1"/>
</dbReference>
<reference evidence="1 2" key="1">
    <citation type="submission" date="2014-04" db="EMBL/GenBank/DDBJ databases">
        <authorList>
            <consortium name="International Citrus Genome Consortium"/>
            <person name="Gmitter F."/>
            <person name="Chen C."/>
            <person name="Farmerie W."/>
            <person name="Harkins T."/>
            <person name="Desany B."/>
            <person name="Mohiuddin M."/>
            <person name="Kodira C."/>
            <person name="Borodovsky M."/>
            <person name="Lomsadze A."/>
            <person name="Burns P."/>
            <person name="Jenkins J."/>
            <person name="Prochnik S."/>
            <person name="Shu S."/>
            <person name="Chapman J."/>
            <person name="Pitluck S."/>
            <person name="Schmutz J."/>
            <person name="Rokhsar D."/>
        </authorList>
    </citation>
    <scope>NUCLEOTIDE SEQUENCE</scope>
</reference>
<dbReference type="Gene3D" id="3.40.50.450">
    <property type="match status" value="1"/>
</dbReference>
<protein>
    <recommendedName>
        <fullName evidence="3">Cytokinin riboside 5'-monophosphate phosphoribohydrolase</fullName>
    </recommendedName>
</protein>
<feature type="non-terminal residue" evidence="1">
    <location>
        <position position="69"/>
    </location>
</feature>
<evidence type="ECO:0000313" key="1">
    <source>
        <dbReference type="EMBL" id="KDO70590.1"/>
    </source>
</evidence>
<name>A0A067FWR2_CITSI</name>
<dbReference type="EMBL" id="KK784890">
    <property type="protein sequence ID" value="KDO70590.1"/>
    <property type="molecule type" value="Genomic_DNA"/>
</dbReference>
<proteinExistence type="predicted"/>
<gene>
    <name evidence="1" type="ORF">CISIN_1g0281381mg</name>
</gene>
<evidence type="ECO:0000313" key="2">
    <source>
        <dbReference type="Proteomes" id="UP000027120"/>
    </source>
</evidence>
<dbReference type="Proteomes" id="UP000027120">
    <property type="component" value="Unassembled WGS sequence"/>
</dbReference>